<feature type="compositionally biased region" description="Polar residues" evidence="1">
    <location>
        <begin position="1"/>
        <end position="20"/>
    </location>
</feature>
<feature type="region of interest" description="Disordered" evidence="1">
    <location>
        <begin position="1"/>
        <end position="81"/>
    </location>
</feature>
<keyword evidence="3" id="KW-1185">Reference proteome</keyword>
<accession>A0A8J9UXM5</accession>
<protein>
    <submittedName>
        <fullName evidence="2">Uncharacterized protein</fullName>
    </submittedName>
</protein>
<evidence type="ECO:0000256" key="1">
    <source>
        <dbReference type="SAM" id="MobiDB-lite"/>
    </source>
</evidence>
<reference evidence="2" key="1">
    <citation type="submission" date="2021-12" db="EMBL/GenBank/DDBJ databases">
        <authorList>
            <person name="Martin H S."/>
        </authorList>
    </citation>
    <scope>NUCLEOTIDE SEQUENCE</scope>
</reference>
<feature type="compositionally biased region" description="Basic and acidic residues" evidence="1">
    <location>
        <begin position="60"/>
        <end position="71"/>
    </location>
</feature>
<feature type="compositionally biased region" description="Polar residues" evidence="1">
    <location>
        <begin position="35"/>
        <end position="48"/>
    </location>
</feature>
<name>A0A8J9UXM5_9NEOP</name>
<evidence type="ECO:0000313" key="2">
    <source>
        <dbReference type="EMBL" id="CAH0727672.1"/>
    </source>
</evidence>
<dbReference type="OrthoDB" id="10022108at2759"/>
<dbReference type="EMBL" id="OV170226">
    <property type="protein sequence ID" value="CAH0727672.1"/>
    <property type="molecule type" value="Genomic_DNA"/>
</dbReference>
<dbReference type="AlphaFoldDB" id="A0A8J9UXM5"/>
<proteinExistence type="predicted"/>
<sequence>MHRTPPKTSKVGTASSSIPPSRTKGTEVEKRTMEESGTTAPGSASTKAQGAPVTPKAKIGKKDKEGPKEGKLIQAHSPMTATQRYRVQGAQEMENLVETVIQGSGNLKRDFKISLQRVKAWIQKLARDPESISEAATARRGTGGPVGGVEVGTNTDLAPTAPLDPNRAQVPVEKIDELTRLLLENTECTRALGEKMMKYNDAMETHQRSYANVAAVAPQQVRPKALQSEKVLERIRETMEAKEGWIKVE</sequence>
<feature type="non-terminal residue" evidence="2">
    <location>
        <position position="249"/>
    </location>
</feature>
<dbReference type="Proteomes" id="UP000838878">
    <property type="component" value="Chromosome 6"/>
</dbReference>
<feature type="region of interest" description="Disordered" evidence="1">
    <location>
        <begin position="133"/>
        <end position="166"/>
    </location>
</feature>
<gene>
    <name evidence="2" type="ORF">BINO364_LOCUS12979</name>
</gene>
<organism evidence="2 3">
    <name type="scientific">Brenthis ino</name>
    <name type="common">lesser marbled fritillary</name>
    <dbReference type="NCBI Taxonomy" id="405034"/>
    <lineage>
        <taxon>Eukaryota</taxon>
        <taxon>Metazoa</taxon>
        <taxon>Ecdysozoa</taxon>
        <taxon>Arthropoda</taxon>
        <taxon>Hexapoda</taxon>
        <taxon>Insecta</taxon>
        <taxon>Pterygota</taxon>
        <taxon>Neoptera</taxon>
        <taxon>Endopterygota</taxon>
        <taxon>Lepidoptera</taxon>
        <taxon>Glossata</taxon>
        <taxon>Ditrysia</taxon>
        <taxon>Papilionoidea</taxon>
        <taxon>Nymphalidae</taxon>
        <taxon>Heliconiinae</taxon>
        <taxon>Argynnini</taxon>
        <taxon>Brenthis</taxon>
    </lineage>
</organism>
<feature type="compositionally biased region" description="Gly residues" evidence="1">
    <location>
        <begin position="141"/>
        <end position="150"/>
    </location>
</feature>
<feature type="compositionally biased region" description="Basic and acidic residues" evidence="1">
    <location>
        <begin position="24"/>
        <end position="34"/>
    </location>
</feature>
<evidence type="ECO:0000313" key="3">
    <source>
        <dbReference type="Proteomes" id="UP000838878"/>
    </source>
</evidence>